<dbReference type="GO" id="GO:0004557">
    <property type="term" value="F:alpha-galactosidase activity"/>
    <property type="evidence" value="ECO:0007669"/>
    <property type="project" value="UniProtKB-EC"/>
</dbReference>
<evidence type="ECO:0000313" key="8">
    <source>
        <dbReference type="EMBL" id="VGO20684.1"/>
    </source>
</evidence>
<organism evidence="8 9">
    <name type="scientific">Pontiella sulfatireligans</name>
    <dbReference type="NCBI Taxonomy" id="2750658"/>
    <lineage>
        <taxon>Bacteria</taxon>
        <taxon>Pseudomonadati</taxon>
        <taxon>Kiritimatiellota</taxon>
        <taxon>Kiritimatiellia</taxon>
        <taxon>Kiritimatiellales</taxon>
        <taxon>Pontiellaceae</taxon>
        <taxon>Pontiella</taxon>
    </lineage>
</organism>
<dbReference type="CDD" id="cd14792">
    <property type="entry name" value="GH27"/>
    <property type="match status" value="1"/>
</dbReference>
<name>A0A6C2UMY6_9BACT</name>
<dbReference type="EC" id="3.2.1.22" evidence="5"/>
<dbReference type="Gene3D" id="3.20.20.70">
    <property type="entry name" value="Aldolase class I"/>
    <property type="match status" value="1"/>
</dbReference>
<comment type="similarity">
    <text evidence="1 5">Belongs to the glycosyl hydrolase 27 family.</text>
</comment>
<dbReference type="RefSeq" id="WP_136062209.1">
    <property type="nucleotide sequence ID" value="NZ_CAAHFH010000002.1"/>
</dbReference>
<evidence type="ECO:0000256" key="2">
    <source>
        <dbReference type="ARBA" id="ARBA00022729"/>
    </source>
</evidence>
<feature type="signal peptide" evidence="6">
    <location>
        <begin position="1"/>
        <end position="20"/>
    </location>
</feature>
<evidence type="ECO:0000256" key="1">
    <source>
        <dbReference type="ARBA" id="ARBA00009743"/>
    </source>
</evidence>
<feature type="chain" id="PRO_5025334433" description="Alpha-galactosidase" evidence="6">
    <location>
        <begin position="21"/>
        <end position="456"/>
    </location>
</feature>
<dbReference type="GO" id="GO:0005975">
    <property type="term" value="P:carbohydrate metabolic process"/>
    <property type="evidence" value="ECO:0007669"/>
    <property type="project" value="InterPro"/>
</dbReference>
<dbReference type="EMBL" id="CAAHFH010000002">
    <property type="protein sequence ID" value="VGO20684.1"/>
    <property type="molecule type" value="Genomic_DNA"/>
</dbReference>
<evidence type="ECO:0000259" key="7">
    <source>
        <dbReference type="Pfam" id="PF17801"/>
    </source>
</evidence>
<dbReference type="Pfam" id="PF02065">
    <property type="entry name" value="Melibiase"/>
    <property type="match status" value="1"/>
</dbReference>
<gene>
    <name evidence="8" type="primary">agaA_5</name>
    <name evidence="8" type="ORF">SCARR_02750</name>
</gene>
<dbReference type="SUPFAM" id="SSF51445">
    <property type="entry name" value="(Trans)glycosidases"/>
    <property type="match status" value="1"/>
</dbReference>
<evidence type="ECO:0000256" key="4">
    <source>
        <dbReference type="ARBA" id="ARBA00023295"/>
    </source>
</evidence>
<dbReference type="SUPFAM" id="SSF51011">
    <property type="entry name" value="Glycosyl hydrolase domain"/>
    <property type="match status" value="1"/>
</dbReference>
<dbReference type="PANTHER" id="PTHR11452:SF42">
    <property type="entry name" value="ALPHA-GALACTOSIDASE"/>
    <property type="match status" value="1"/>
</dbReference>
<dbReference type="InterPro" id="IPR017853">
    <property type="entry name" value="GH"/>
</dbReference>
<keyword evidence="2 6" id="KW-0732">Signal</keyword>
<dbReference type="PRINTS" id="PR00740">
    <property type="entry name" value="GLHYDRLASE27"/>
</dbReference>
<evidence type="ECO:0000256" key="5">
    <source>
        <dbReference type="RuleBase" id="RU361168"/>
    </source>
</evidence>
<evidence type="ECO:0000256" key="3">
    <source>
        <dbReference type="ARBA" id="ARBA00022801"/>
    </source>
</evidence>
<keyword evidence="3 5" id="KW-0378">Hydrolase</keyword>
<reference evidence="8 9" key="1">
    <citation type="submission" date="2019-04" db="EMBL/GenBank/DDBJ databases">
        <authorList>
            <person name="Van Vliet M D."/>
        </authorList>
    </citation>
    <scope>NUCLEOTIDE SEQUENCE [LARGE SCALE GENOMIC DNA]</scope>
    <source>
        <strain evidence="8 9">F21</strain>
    </source>
</reference>
<evidence type="ECO:0000313" key="9">
    <source>
        <dbReference type="Proteomes" id="UP000346198"/>
    </source>
</evidence>
<feature type="domain" description="Alpha galactosidase C-terminal" evidence="7">
    <location>
        <begin position="395"/>
        <end position="448"/>
    </location>
</feature>
<accession>A0A6C2UMY6</accession>
<protein>
    <recommendedName>
        <fullName evidence="5">Alpha-galactosidase</fullName>
        <ecNumber evidence="5">3.2.1.22</ecNumber>
    </recommendedName>
    <alternativeName>
        <fullName evidence="5">Melibiase</fullName>
    </alternativeName>
</protein>
<dbReference type="Gene3D" id="2.60.40.1180">
    <property type="entry name" value="Golgi alpha-mannosidase II"/>
    <property type="match status" value="1"/>
</dbReference>
<dbReference type="Pfam" id="PF17801">
    <property type="entry name" value="Melibiase_C"/>
    <property type="match status" value="1"/>
</dbReference>
<keyword evidence="4 5" id="KW-0326">Glycosidase</keyword>
<keyword evidence="9" id="KW-1185">Reference proteome</keyword>
<dbReference type="InterPro" id="IPR002241">
    <property type="entry name" value="Glyco_hydro_27"/>
</dbReference>
<dbReference type="AlphaFoldDB" id="A0A6C2UMY6"/>
<dbReference type="InterPro" id="IPR013785">
    <property type="entry name" value="Aldolase_TIM"/>
</dbReference>
<keyword evidence="5" id="KW-1015">Disulfide bond</keyword>
<evidence type="ECO:0000256" key="6">
    <source>
        <dbReference type="SAM" id="SignalP"/>
    </source>
</evidence>
<comment type="catalytic activity">
    <reaction evidence="5">
        <text>Hydrolysis of terminal, non-reducing alpha-D-galactose residues in alpha-D-galactosides, including galactose oligosaccharides, galactomannans and galactolipids.</text>
        <dbReference type="EC" id="3.2.1.22"/>
    </reaction>
</comment>
<sequence>MKTRIISVLSCVAMVGGALAMGNRIREPLAPTPPMGWNSYDSYGTYAHEQACFDNLKTFVETFKPLGYDYFVIDGGWYIEYELQPGTLFPTTDKGFGINMNEDGYFIPSKTYFPNGLKGIADECHKNGVKFGVHFLRGMPRKAVEQNTPVKGTKYFAADIADTNSICGWNQHTYGVDMSKPGAQEYYDGWIQLLADYGIDFIKADDIVSFPDEIAAVQKAIAKCGRRMTLSLSPGGRVLGNEIKLYEKADMLRVTTDVWDNQHDIDECFDSWLTWQYVPVREGFWFDMDMIPIGELQVMIPRGTTHKMAGEGAHRQDHFTVPQKETFMAMRALSASPLMMGGVLPTLKGDDLRVLTSKEMIACNQNGKMGHLISNKKYIQTWLTEERGTDKDNGWVAVFNRMDEKAETFVSVKSLGLDPDKKYELSNVWKGAPFKLGKVELAPHGCVFIHYTEKTK</sequence>
<dbReference type="Proteomes" id="UP000346198">
    <property type="component" value="Unassembled WGS sequence"/>
</dbReference>
<dbReference type="PANTHER" id="PTHR11452">
    <property type="entry name" value="ALPHA-GALACTOSIDASE/ALPHA-N-ACETYLGALACTOSAMINIDASE"/>
    <property type="match status" value="1"/>
</dbReference>
<dbReference type="InterPro" id="IPR041233">
    <property type="entry name" value="Melibiase_C"/>
</dbReference>
<proteinExistence type="inferred from homology"/>
<dbReference type="InterPro" id="IPR013780">
    <property type="entry name" value="Glyco_hydro_b"/>
</dbReference>